<evidence type="ECO:0000313" key="3">
    <source>
        <dbReference type="EMBL" id="RHN61020.1"/>
    </source>
</evidence>
<dbReference type="Proteomes" id="UP000265566">
    <property type="component" value="Chromosome 4"/>
</dbReference>
<dbReference type="Gramene" id="rna23430">
    <property type="protein sequence ID" value="RHN61020.1"/>
    <property type="gene ID" value="gene23430"/>
</dbReference>
<reference evidence="2" key="1">
    <citation type="submission" date="2012-05" db="EMBL/GenBank/DDBJ databases">
        <authorList>
            <person name="Krishnakumar V."/>
            <person name="Cheung F."/>
            <person name="Xiao Y."/>
            <person name="Chan A."/>
            <person name="Moskal W.A."/>
            <person name="Town C.D."/>
        </authorList>
    </citation>
    <scope>NUCLEOTIDE SEQUENCE</scope>
</reference>
<accession>I3SLR0</accession>
<feature type="transmembrane region" description="Helical" evidence="1">
    <location>
        <begin position="20"/>
        <end position="38"/>
    </location>
</feature>
<keyword evidence="1" id="KW-0812">Transmembrane</keyword>
<feature type="transmembrane region" description="Helical" evidence="1">
    <location>
        <begin position="50"/>
        <end position="74"/>
    </location>
</feature>
<dbReference type="EMBL" id="PSQE01000004">
    <property type="protein sequence ID" value="RHN61020.1"/>
    <property type="molecule type" value="Genomic_DNA"/>
</dbReference>
<reference evidence="3" key="2">
    <citation type="journal article" date="2018" name="Nat. Plants">
        <title>Whole-genome landscape of Medicago truncatula symbiotic genes.</title>
        <authorList>
            <person name="Pecrix Y."/>
            <person name="Gamas P."/>
            <person name="Carrere S."/>
        </authorList>
    </citation>
    <scope>NUCLEOTIDE SEQUENCE</scope>
    <source>
        <tissue evidence="3">Leaves</tissue>
    </source>
</reference>
<sequence length="110" mass="12609">MSNQIISINTDSNSTVLSCAVHIPLLLVIINIDSLLLEQATKYLPNLLRFLFYLSFFLLWFTHTVSWSCCLFSHSFVRNETPSLRLSSYGSNLHLWALILIRLLDCCSNL</sequence>
<evidence type="ECO:0000256" key="1">
    <source>
        <dbReference type="SAM" id="Phobius"/>
    </source>
</evidence>
<keyword evidence="1" id="KW-1133">Transmembrane helix</keyword>
<name>I3SLR0_MEDTR</name>
<protein>
    <recommendedName>
        <fullName evidence="4">Transmembrane protein</fullName>
    </recommendedName>
</protein>
<evidence type="ECO:0000313" key="2">
    <source>
        <dbReference type="EMBL" id="AFK41202.1"/>
    </source>
</evidence>
<dbReference type="AlphaFoldDB" id="I3SLR0"/>
<evidence type="ECO:0008006" key="4">
    <source>
        <dbReference type="Google" id="ProtNLM"/>
    </source>
</evidence>
<keyword evidence="1" id="KW-0472">Membrane</keyword>
<proteinExistence type="evidence at transcript level"/>
<dbReference type="EMBL" id="BT141408">
    <property type="protein sequence ID" value="AFK41202.1"/>
    <property type="molecule type" value="mRNA"/>
</dbReference>
<gene>
    <name evidence="3" type="ORF">MtrunA17_Chr4g0032091</name>
</gene>
<dbReference type="EMBL" id="BT148774">
    <property type="protein sequence ID" value="AFK48568.1"/>
    <property type="molecule type" value="mRNA"/>
</dbReference>
<organism evidence="2">
    <name type="scientific">Medicago truncatula</name>
    <name type="common">Barrel medic</name>
    <name type="synonym">Medicago tribuloides</name>
    <dbReference type="NCBI Taxonomy" id="3880"/>
    <lineage>
        <taxon>Eukaryota</taxon>
        <taxon>Viridiplantae</taxon>
        <taxon>Streptophyta</taxon>
        <taxon>Embryophyta</taxon>
        <taxon>Tracheophyta</taxon>
        <taxon>Spermatophyta</taxon>
        <taxon>Magnoliopsida</taxon>
        <taxon>eudicotyledons</taxon>
        <taxon>Gunneridae</taxon>
        <taxon>Pentapetalae</taxon>
        <taxon>rosids</taxon>
        <taxon>fabids</taxon>
        <taxon>Fabales</taxon>
        <taxon>Fabaceae</taxon>
        <taxon>Papilionoideae</taxon>
        <taxon>50 kb inversion clade</taxon>
        <taxon>NPAAA clade</taxon>
        <taxon>Hologalegina</taxon>
        <taxon>IRL clade</taxon>
        <taxon>Trifolieae</taxon>
        <taxon>Medicago</taxon>
    </lineage>
</organism>